<organism evidence="2 3">
    <name type="scientific">Littorina saxatilis</name>
    <dbReference type="NCBI Taxonomy" id="31220"/>
    <lineage>
        <taxon>Eukaryota</taxon>
        <taxon>Metazoa</taxon>
        <taxon>Spiralia</taxon>
        <taxon>Lophotrochozoa</taxon>
        <taxon>Mollusca</taxon>
        <taxon>Gastropoda</taxon>
        <taxon>Caenogastropoda</taxon>
        <taxon>Littorinimorpha</taxon>
        <taxon>Littorinoidea</taxon>
        <taxon>Littorinidae</taxon>
        <taxon>Littorina</taxon>
    </lineage>
</organism>
<reference evidence="2 3" key="1">
    <citation type="submission" date="2024-02" db="EMBL/GenBank/DDBJ databases">
        <title>Chromosome-scale genome assembly of the rough periwinkle Littorina saxatilis.</title>
        <authorList>
            <person name="De Jode A."/>
            <person name="Faria R."/>
            <person name="Formenti G."/>
            <person name="Sims Y."/>
            <person name="Smith T.P."/>
            <person name="Tracey A."/>
            <person name="Wood J.M.D."/>
            <person name="Zagrodzka Z.B."/>
            <person name="Johannesson K."/>
            <person name="Butlin R.K."/>
            <person name="Leder E.H."/>
        </authorList>
    </citation>
    <scope>NUCLEOTIDE SEQUENCE [LARGE SCALE GENOMIC DNA]</scope>
    <source>
        <strain evidence="2">Snail1</strain>
        <tissue evidence="2">Muscle</tissue>
    </source>
</reference>
<dbReference type="EMBL" id="JBAMIC010002797">
    <property type="protein sequence ID" value="KAK7089132.1"/>
    <property type="molecule type" value="Genomic_DNA"/>
</dbReference>
<feature type="chain" id="PRO_5043038890" evidence="1">
    <location>
        <begin position="20"/>
        <end position="70"/>
    </location>
</feature>
<accession>A0AAN9FYY9</accession>
<feature type="signal peptide" evidence="1">
    <location>
        <begin position="1"/>
        <end position="19"/>
    </location>
</feature>
<keyword evidence="3" id="KW-1185">Reference proteome</keyword>
<sequence length="70" mass="7541">MMKFAVLILLLAACAVSEGFSFKATSCNRIQCFVDPCSYTMCVFGTRCTSCNCVAKCKNESGSSSSIFDI</sequence>
<comment type="caution">
    <text evidence="2">The sequence shown here is derived from an EMBL/GenBank/DDBJ whole genome shotgun (WGS) entry which is preliminary data.</text>
</comment>
<keyword evidence="1" id="KW-0732">Signal</keyword>
<evidence type="ECO:0000313" key="2">
    <source>
        <dbReference type="EMBL" id="KAK7089132.1"/>
    </source>
</evidence>
<name>A0AAN9FYY9_9CAEN</name>
<proteinExistence type="predicted"/>
<dbReference type="AlphaFoldDB" id="A0AAN9FYY9"/>
<dbReference type="Proteomes" id="UP001374579">
    <property type="component" value="Unassembled WGS sequence"/>
</dbReference>
<evidence type="ECO:0000256" key="1">
    <source>
        <dbReference type="SAM" id="SignalP"/>
    </source>
</evidence>
<protein>
    <submittedName>
        <fullName evidence="2">Uncharacterized protein</fullName>
    </submittedName>
</protein>
<gene>
    <name evidence="2" type="ORF">V1264_025137</name>
</gene>
<evidence type="ECO:0000313" key="3">
    <source>
        <dbReference type="Proteomes" id="UP001374579"/>
    </source>
</evidence>